<dbReference type="Proteomes" id="UP000076577">
    <property type="component" value="Unassembled WGS sequence"/>
</dbReference>
<sequence length="56" mass="6278">MKSLLISLLGGKPSRRSKTPGKAKPYCSDPLSHPDLQRMDLREIGDIYINPEKTQP</sequence>
<dbReference type="AlphaFoldDB" id="A0A165YFW7"/>
<dbReference type="EMBL" id="LMCB01000017">
    <property type="protein sequence ID" value="KZL18809.1"/>
    <property type="molecule type" value="Genomic_DNA"/>
</dbReference>
<proteinExistence type="predicted"/>
<evidence type="ECO:0000256" key="1">
    <source>
        <dbReference type="SAM" id="MobiDB-lite"/>
    </source>
</evidence>
<accession>A0A165YFW7</accession>
<gene>
    <name evidence="2" type="ORF">PsAD2_02325</name>
</gene>
<name>A0A165YFW7_9HYPH</name>
<evidence type="ECO:0000313" key="2">
    <source>
        <dbReference type="EMBL" id="KZL18809.1"/>
    </source>
</evidence>
<dbReference type="PATRIC" id="fig|989403.3.peg.2480"/>
<dbReference type="RefSeq" id="WP_175484985.1">
    <property type="nucleotide sequence ID" value="NZ_FOFM01000001.1"/>
</dbReference>
<keyword evidence="3" id="KW-1185">Reference proteome</keyword>
<feature type="region of interest" description="Disordered" evidence="1">
    <location>
        <begin position="1"/>
        <end position="34"/>
    </location>
</feature>
<evidence type="ECO:0000313" key="3">
    <source>
        <dbReference type="Proteomes" id="UP000076577"/>
    </source>
</evidence>
<reference evidence="2 3" key="1">
    <citation type="journal article" date="2016" name="Front. Microbiol.">
        <title>Comparative Genomic Analysis Reveals a Diverse Repertoire of Genes Involved in Prokaryote-Eukaryote Interactions within the Pseudovibrio Genus.</title>
        <authorList>
            <person name="Romano S."/>
            <person name="Fernandez-Guerra A."/>
            <person name="Reen F.J."/>
            <person name="Glockner F.O."/>
            <person name="Crowley S.P."/>
            <person name="O'Sullivan O."/>
            <person name="Cotter P.D."/>
            <person name="Adams C."/>
            <person name="Dobson A.D."/>
            <person name="O'Gara F."/>
        </authorList>
    </citation>
    <scope>NUCLEOTIDE SEQUENCE [LARGE SCALE GENOMIC DNA]</scope>
    <source>
        <strain evidence="2 3">Ad2</strain>
    </source>
</reference>
<protein>
    <submittedName>
        <fullName evidence="2">Uncharacterized protein</fullName>
    </submittedName>
</protein>
<comment type="caution">
    <text evidence="2">The sequence shown here is derived from an EMBL/GenBank/DDBJ whole genome shotgun (WGS) entry which is preliminary data.</text>
</comment>
<organism evidence="2 3">
    <name type="scientific">Pseudovibrio axinellae</name>
    <dbReference type="NCBI Taxonomy" id="989403"/>
    <lineage>
        <taxon>Bacteria</taxon>
        <taxon>Pseudomonadati</taxon>
        <taxon>Pseudomonadota</taxon>
        <taxon>Alphaproteobacteria</taxon>
        <taxon>Hyphomicrobiales</taxon>
        <taxon>Stappiaceae</taxon>
        <taxon>Pseudovibrio</taxon>
    </lineage>
</organism>